<feature type="transmembrane region" description="Helical" evidence="8">
    <location>
        <begin position="216"/>
        <end position="239"/>
    </location>
</feature>
<evidence type="ECO:0000313" key="9">
    <source>
        <dbReference type="EMBL" id="QJD84094.1"/>
    </source>
</evidence>
<accession>A0A7Z2ZLN5</accession>
<keyword evidence="6 8" id="KW-1133">Transmembrane helix</keyword>
<dbReference type="Proteomes" id="UP000502248">
    <property type="component" value="Chromosome"/>
</dbReference>
<dbReference type="Gene3D" id="1.20.1740.10">
    <property type="entry name" value="Amino acid/polyamine transporter I"/>
    <property type="match status" value="1"/>
</dbReference>
<dbReference type="NCBIfam" id="TIGR00912">
    <property type="entry name" value="2A0309"/>
    <property type="match status" value="1"/>
</dbReference>
<keyword evidence="10" id="KW-1185">Reference proteome</keyword>
<feature type="transmembrane region" description="Helical" evidence="8">
    <location>
        <begin position="269"/>
        <end position="291"/>
    </location>
</feature>
<feature type="transmembrane region" description="Helical" evidence="8">
    <location>
        <begin position="303"/>
        <end position="323"/>
    </location>
</feature>
<protein>
    <submittedName>
        <fullName evidence="9">Endospore germination permease</fullName>
    </submittedName>
</protein>
<dbReference type="GO" id="GO:0009847">
    <property type="term" value="P:spore germination"/>
    <property type="evidence" value="ECO:0007669"/>
    <property type="project" value="InterPro"/>
</dbReference>
<dbReference type="PANTHER" id="PTHR34975">
    <property type="entry name" value="SPORE GERMINATION PROTEIN A2"/>
    <property type="match status" value="1"/>
</dbReference>
<feature type="transmembrane region" description="Helical" evidence="8">
    <location>
        <begin position="335"/>
        <end position="355"/>
    </location>
</feature>
<proteinExistence type="inferred from homology"/>
<dbReference type="RefSeq" id="WP_169280379.1">
    <property type="nucleotide sequence ID" value="NZ_CP051680.1"/>
</dbReference>
<dbReference type="Pfam" id="PF03845">
    <property type="entry name" value="Spore_permease"/>
    <property type="match status" value="1"/>
</dbReference>
<feature type="transmembrane region" description="Helical" evidence="8">
    <location>
        <begin position="107"/>
        <end position="135"/>
    </location>
</feature>
<evidence type="ECO:0000256" key="3">
    <source>
        <dbReference type="ARBA" id="ARBA00022448"/>
    </source>
</evidence>
<feature type="transmembrane region" description="Helical" evidence="8">
    <location>
        <begin position="147"/>
        <end position="164"/>
    </location>
</feature>
<comment type="subcellular location">
    <subcellularLocation>
        <location evidence="1">Membrane</location>
        <topology evidence="1">Multi-pass membrane protein</topology>
    </subcellularLocation>
</comment>
<feature type="transmembrane region" description="Helical" evidence="8">
    <location>
        <begin position="12"/>
        <end position="28"/>
    </location>
</feature>
<comment type="similarity">
    <text evidence="2">Belongs to the amino acid-polyamine-organocation (APC) superfamily. Spore germination protein (SGP) (TC 2.A.3.9) family.</text>
</comment>
<dbReference type="PANTHER" id="PTHR34975:SF2">
    <property type="entry name" value="SPORE GERMINATION PROTEIN A2"/>
    <property type="match status" value="1"/>
</dbReference>
<reference evidence="9 10" key="1">
    <citation type="submission" date="2020-04" db="EMBL/GenBank/DDBJ databases">
        <title>Genome sequencing of novel species.</title>
        <authorList>
            <person name="Heo J."/>
            <person name="Kim S.-J."/>
            <person name="Kim J.-S."/>
            <person name="Hong S.-B."/>
            <person name="Kwon S.-W."/>
        </authorList>
    </citation>
    <scope>NUCLEOTIDE SEQUENCE [LARGE SCALE GENOMIC DNA]</scope>
    <source>
        <strain evidence="9 10">MFER-1</strain>
    </source>
</reference>
<evidence type="ECO:0000256" key="4">
    <source>
        <dbReference type="ARBA" id="ARBA00022544"/>
    </source>
</evidence>
<dbReference type="AlphaFoldDB" id="A0A7Z2ZLN5"/>
<evidence type="ECO:0000313" key="10">
    <source>
        <dbReference type="Proteomes" id="UP000502248"/>
    </source>
</evidence>
<evidence type="ECO:0000256" key="6">
    <source>
        <dbReference type="ARBA" id="ARBA00022989"/>
    </source>
</evidence>
<evidence type="ECO:0000256" key="5">
    <source>
        <dbReference type="ARBA" id="ARBA00022692"/>
    </source>
</evidence>
<sequence length="367" mass="41703">MERRISISNIQLMALIVISSIGTSSLYAPATLARYADRNAWFLVLAGGAVGLLNLYVFLWLNRMYPDKSLVKICMHVLGPVVGGVIALGFVFFFLDVSSWVLREFTQFFIIALNPVIPQSWYLIAGVIMCLYAVYHGLEVFARVTEIVFFVTVVTFLLIYLLLINQYHVEYLFPVLEEGMFKPLRGLMLSASWFGDFMCVSMVLQHVRKTERTSAYAVGAIGITTILMLMSVLSCTMLFGAQATESFTYPTVSLIQNIKLFRNIERFDAALVAVWVMSSFVKITVFFWAAVQGLKDVLRIRKPRLFLIPLACGFVICSKYKVWGLIELAAFYDKQAWYFVLFQLFVPSLLLLIALTRRDGHKRRVSS</sequence>
<feature type="transmembrane region" description="Helical" evidence="8">
    <location>
        <begin position="184"/>
        <end position="204"/>
    </location>
</feature>
<keyword evidence="7 8" id="KW-0472">Membrane</keyword>
<feature type="transmembrane region" description="Helical" evidence="8">
    <location>
        <begin position="40"/>
        <end position="61"/>
    </location>
</feature>
<dbReference type="EMBL" id="CP051680">
    <property type="protein sequence ID" value="QJD84094.1"/>
    <property type="molecule type" value="Genomic_DNA"/>
</dbReference>
<keyword evidence="3" id="KW-0813">Transport</keyword>
<evidence type="ECO:0000256" key="2">
    <source>
        <dbReference type="ARBA" id="ARBA00007998"/>
    </source>
</evidence>
<gene>
    <name evidence="9" type="ORF">HH215_13445</name>
</gene>
<evidence type="ECO:0000256" key="8">
    <source>
        <dbReference type="SAM" id="Phobius"/>
    </source>
</evidence>
<dbReference type="GO" id="GO:0016020">
    <property type="term" value="C:membrane"/>
    <property type="evidence" value="ECO:0007669"/>
    <property type="project" value="UniProtKB-SubCell"/>
</dbReference>
<organism evidence="9 10">
    <name type="scientific">Cohnella herbarum</name>
    <dbReference type="NCBI Taxonomy" id="2728023"/>
    <lineage>
        <taxon>Bacteria</taxon>
        <taxon>Bacillati</taxon>
        <taxon>Bacillota</taxon>
        <taxon>Bacilli</taxon>
        <taxon>Bacillales</taxon>
        <taxon>Paenibacillaceae</taxon>
        <taxon>Cohnella</taxon>
    </lineage>
</organism>
<evidence type="ECO:0000256" key="7">
    <source>
        <dbReference type="ARBA" id="ARBA00023136"/>
    </source>
</evidence>
<feature type="transmembrane region" description="Helical" evidence="8">
    <location>
        <begin position="73"/>
        <end position="95"/>
    </location>
</feature>
<dbReference type="KEGG" id="cheb:HH215_13445"/>
<keyword evidence="4" id="KW-0309">Germination</keyword>
<keyword evidence="5 8" id="KW-0812">Transmembrane</keyword>
<evidence type="ECO:0000256" key="1">
    <source>
        <dbReference type="ARBA" id="ARBA00004141"/>
    </source>
</evidence>
<dbReference type="InterPro" id="IPR004761">
    <property type="entry name" value="Spore_GerAB"/>
</dbReference>
<name>A0A7Z2ZLN5_9BACL</name>